<dbReference type="AlphaFoldDB" id="A0A4P7LL85"/>
<reference evidence="2 3" key="1">
    <citation type="submission" date="2019-03" db="EMBL/GenBank/DDBJ databases">
        <title>Efficiently degradation of phenoxyalkanoic acid herbicides by Cupriavidus oxalaticus strain X32.</title>
        <authorList>
            <person name="Sheng X."/>
        </authorList>
    </citation>
    <scope>NUCLEOTIDE SEQUENCE [LARGE SCALE GENOMIC DNA]</scope>
    <source>
        <strain evidence="2 3">X32</strain>
        <plasmid evidence="2 3">unnamed4</plasmid>
    </source>
</reference>
<keyword evidence="2" id="KW-0614">Plasmid</keyword>
<dbReference type="KEGG" id="cox:E0W60_35545"/>
<sequence length="252" mass="27882">MKKWIANIAIATSVFGASSAHAALPVTDWVGLIQTTMTAMQSLKTEVYENTNIAYQYKMMANQLLQSTGLDAAALTEQLDAIKDDIGKYEVYGTSLKDLYGTVSDNADYLKKIQSMVVASGKTKEQWFQDQRQLLSNGDKTAKNLFSLGEQIFKNTQSVAQRRQKIQAQVKLSPTAQAAAQSTNQMLDVLASQNSDLLQLMSVRAQADADKDQQSVARETQSAEAMRAITTAQDEELRQLRARVFSRKLQAD</sequence>
<keyword evidence="1" id="KW-0732">Signal</keyword>
<dbReference type="EMBL" id="CP038639">
    <property type="protein sequence ID" value="QBY56328.1"/>
    <property type="molecule type" value="Genomic_DNA"/>
</dbReference>
<proteinExistence type="predicted"/>
<evidence type="ECO:0000313" key="3">
    <source>
        <dbReference type="Proteomes" id="UP000295294"/>
    </source>
</evidence>
<evidence type="ECO:0000313" key="2">
    <source>
        <dbReference type="EMBL" id="QBY56328.1"/>
    </source>
</evidence>
<accession>A0A4P7LL85</accession>
<dbReference type="RefSeq" id="WP_135707489.1">
    <property type="nucleotide sequence ID" value="NZ_CP038639.1"/>
</dbReference>
<dbReference type="Proteomes" id="UP000295294">
    <property type="component" value="Plasmid unnamed4"/>
</dbReference>
<organism evidence="2 3">
    <name type="scientific">Cupriavidus oxalaticus</name>
    <dbReference type="NCBI Taxonomy" id="96344"/>
    <lineage>
        <taxon>Bacteria</taxon>
        <taxon>Pseudomonadati</taxon>
        <taxon>Pseudomonadota</taxon>
        <taxon>Betaproteobacteria</taxon>
        <taxon>Burkholderiales</taxon>
        <taxon>Burkholderiaceae</taxon>
        <taxon>Cupriavidus</taxon>
    </lineage>
</organism>
<geneLocation type="plasmid" evidence="2">
    <name>unnamed4</name>
</geneLocation>
<gene>
    <name evidence="2" type="ORF">E0W60_35545</name>
</gene>
<evidence type="ECO:0000256" key="1">
    <source>
        <dbReference type="SAM" id="SignalP"/>
    </source>
</evidence>
<dbReference type="OrthoDB" id="9021686at2"/>
<feature type="signal peptide" evidence="1">
    <location>
        <begin position="1"/>
        <end position="22"/>
    </location>
</feature>
<protein>
    <submittedName>
        <fullName evidence="2">Conjugal transfer protein TrbJ</fullName>
    </submittedName>
</protein>
<name>A0A4P7LL85_9BURK</name>
<feature type="chain" id="PRO_5020876560" evidence="1">
    <location>
        <begin position="23"/>
        <end position="252"/>
    </location>
</feature>